<accession>A0A174GB86</accession>
<reference evidence="1 3" key="1">
    <citation type="submission" date="2015-09" db="EMBL/GenBank/DDBJ databases">
        <authorList>
            <consortium name="Pathogen Informatics"/>
        </authorList>
    </citation>
    <scope>NUCLEOTIDE SEQUENCE [LARGE SCALE GENOMIC DNA]</scope>
    <source>
        <strain evidence="1 3">2789STDY5834846</strain>
    </source>
</reference>
<organism evidence="1 3">
    <name type="scientific">Bacteroides faecis</name>
    <dbReference type="NCBI Taxonomy" id="674529"/>
    <lineage>
        <taxon>Bacteria</taxon>
        <taxon>Pseudomonadati</taxon>
        <taxon>Bacteroidota</taxon>
        <taxon>Bacteroidia</taxon>
        <taxon>Bacteroidales</taxon>
        <taxon>Bacteroidaceae</taxon>
        <taxon>Bacteroides</taxon>
    </lineage>
</organism>
<evidence type="ECO:0000313" key="2">
    <source>
        <dbReference type="EMBL" id="VYT43604.1"/>
    </source>
</evidence>
<dbReference type="RefSeq" id="WP_055268849.1">
    <property type="nucleotide sequence ID" value="NZ_CACRSZ010000070.1"/>
</dbReference>
<proteinExistence type="predicted"/>
<name>A0A174GB86_9BACE</name>
<sequence length="204" mass="23860">MAKLKNVAETAKRKRIINAKECEYELRESLEKLFDAFWNAVRNYEKEVIQTPFTARCRGFEASLLNSKIIQSVQSVFKDDWTFGKYKRFMLRVNGYIMLFKKLNSKNMPMNVPTRFSSSIQNQEQGYLFDMYDNGTEPILFFGYNKSRFGEIINPKLVYIDENKVRWTISENDISTVNRTMDVQPAAASLSVRKNIKKKEGTNN</sequence>
<accession>A0A6N2WLK8</accession>
<dbReference type="GeneID" id="69590389"/>
<protein>
    <submittedName>
        <fullName evidence="1">Uncharacterized protein</fullName>
    </submittedName>
</protein>
<gene>
    <name evidence="2" type="ORF">BFLFYP10_03287</name>
    <name evidence="1" type="ORF">ERS852461_00653</name>
</gene>
<evidence type="ECO:0000313" key="3">
    <source>
        <dbReference type="Proteomes" id="UP000095606"/>
    </source>
</evidence>
<evidence type="ECO:0000313" key="1">
    <source>
        <dbReference type="EMBL" id="CUO59683.1"/>
    </source>
</evidence>
<dbReference type="EMBL" id="CACRSZ010000070">
    <property type="protein sequence ID" value="VYT43604.1"/>
    <property type="molecule type" value="Genomic_DNA"/>
</dbReference>
<dbReference type="Proteomes" id="UP000095606">
    <property type="component" value="Unassembled WGS sequence"/>
</dbReference>
<dbReference type="EMBL" id="CZAE01000002">
    <property type="protein sequence ID" value="CUO59683.1"/>
    <property type="molecule type" value="Genomic_DNA"/>
</dbReference>
<dbReference type="AlphaFoldDB" id="A0A174GB86"/>
<reference evidence="2" key="2">
    <citation type="submission" date="2019-11" db="EMBL/GenBank/DDBJ databases">
        <authorList>
            <person name="Feng L."/>
        </authorList>
    </citation>
    <scope>NUCLEOTIDE SEQUENCE</scope>
    <source>
        <strain evidence="2">BfaecisLFYP10</strain>
    </source>
</reference>